<evidence type="ECO:0000256" key="1">
    <source>
        <dbReference type="SAM" id="Phobius"/>
    </source>
</evidence>
<dbReference type="KEGG" id="som:SOMG_05054"/>
<dbReference type="PANTHER" id="PTHR21377">
    <property type="entry name" value="PROTEIN FAM210B, MITOCHONDRIAL"/>
    <property type="match status" value="1"/>
</dbReference>
<dbReference type="PANTHER" id="PTHR21377:SF0">
    <property type="entry name" value="PROTEIN FAM210B, MITOCHONDRIAL"/>
    <property type="match status" value="1"/>
</dbReference>
<gene>
    <name evidence="3" type="primary">nat2</name>
    <name evidence="3" type="ORF">SOMG_05054</name>
</gene>
<name>A0AAE9WFI8_9SCHI</name>
<feature type="domain" description="DUF1279" evidence="2">
    <location>
        <begin position="47"/>
        <end position="149"/>
    </location>
</feature>
<evidence type="ECO:0000313" key="3">
    <source>
        <dbReference type="EMBL" id="WBW75476.1"/>
    </source>
</evidence>
<dbReference type="RefSeq" id="XP_056039719.1">
    <property type="nucleotide sequence ID" value="XM_056183829.1"/>
</dbReference>
<accession>A0AAE9WFI8</accession>
<reference evidence="3 4" key="1">
    <citation type="journal article" date="2023" name="G3 (Bethesda)">
        <title>A high-quality reference genome for the fission yeast Schizosaccharomyces osmophilus.</title>
        <authorList>
            <person name="Jia G.S."/>
            <person name="Zhang W.C."/>
            <person name="Liang Y."/>
            <person name="Liu X.H."/>
            <person name="Rhind N."/>
            <person name="Pidoux A."/>
            <person name="Brysch-Herzberg M."/>
            <person name="Du L.L."/>
        </authorList>
    </citation>
    <scope>NUCLEOTIDE SEQUENCE [LARGE SCALE GENOMIC DNA]</scope>
    <source>
        <strain evidence="3 4">CBS 15793</strain>
    </source>
</reference>
<proteinExistence type="predicted"/>
<dbReference type="EMBL" id="CP115613">
    <property type="protein sequence ID" value="WBW75476.1"/>
    <property type="molecule type" value="Genomic_DNA"/>
</dbReference>
<keyword evidence="1" id="KW-0472">Membrane</keyword>
<keyword evidence="1" id="KW-0812">Transmembrane</keyword>
<dbReference type="Proteomes" id="UP001212411">
    <property type="component" value="Chromosome 3"/>
</dbReference>
<dbReference type="Pfam" id="PF06916">
    <property type="entry name" value="FAM210A-B_dom"/>
    <property type="match status" value="1"/>
</dbReference>
<keyword evidence="1" id="KW-1133">Transmembrane helix</keyword>
<dbReference type="GO" id="GO:0005739">
    <property type="term" value="C:mitochondrion"/>
    <property type="evidence" value="ECO:0007669"/>
    <property type="project" value="TreeGrafter"/>
</dbReference>
<dbReference type="InterPro" id="IPR009688">
    <property type="entry name" value="FAM210A/B-like_dom"/>
</dbReference>
<protein>
    <submittedName>
        <fullName evidence="3">N alpha-acetylation related protein Nat2</fullName>
    </submittedName>
</protein>
<dbReference type="GeneID" id="80878518"/>
<organism evidence="3 4">
    <name type="scientific">Schizosaccharomyces osmophilus</name>
    <dbReference type="NCBI Taxonomy" id="2545709"/>
    <lineage>
        <taxon>Eukaryota</taxon>
        <taxon>Fungi</taxon>
        <taxon>Dikarya</taxon>
        <taxon>Ascomycota</taxon>
        <taxon>Taphrinomycotina</taxon>
        <taxon>Schizosaccharomycetes</taxon>
        <taxon>Schizosaccharomycetales</taxon>
        <taxon>Schizosaccharomycetaceae</taxon>
        <taxon>Schizosaccharomyces</taxon>
    </lineage>
</organism>
<dbReference type="AlphaFoldDB" id="A0AAE9WFI8"/>
<evidence type="ECO:0000313" key="4">
    <source>
        <dbReference type="Proteomes" id="UP001212411"/>
    </source>
</evidence>
<keyword evidence="4" id="KW-1185">Reference proteome</keyword>
<sequence length="163" mass="18437">MSSNNFWRSFRLSRFSWVKNPILPLYTSPVRRSMASNSPTGRLSLSQRVKDLTKKYGWWALGVYLGISAVDFGLSFALVRTLGTEKIGYIEHSVVGSLRSLFNMESTEIPSSDESQTYHSSIWTEIAVAYGIHKALIVARLPITAAIVPPLVKRFRGRNMRLR</sequence>
<dbReference type="InterPro" id="IPR045866">
    <property type="entry name" value="FAM210A/B-like"/>
</dbReference>
<evidence type="ECO:0000259" key="2">
    <source>
        <dbReference type="Pfam" id="PF06916"/>
    </source>
</evidence>
<feature type="transmembrane region" description="Helical" evidence="1">
    <location>
        <begin position="56"/>
        <end position="79"/>
    </location>
</feature>